<dbReference type="Pfam" id="PF08348">
    <property type="entry name" value="PAS_6"/>
    <property type="match status" value="1"/>
</dbReference>
<evidence type="ECO:0000313" key="4">
    <source>
        <dbReference type="Proteomes" id="UP000031104"/>
    </source>
</evidence>
<accession>A0A0A8E7R2</accession>
<dbReference type="HOGENOM" id="CLU_080179_1_0_6"/>
<gene>
    <name evidence="3" type="ORF">SD28_00165</name>
</gene>
<dbReference type="InterPro" id="IPR013559">
    <property type="entry name" value="YheO"/>
</dbReference>
<evidence type="ECO:0008006" key="5">
    <source>
        <dbReference type="Google" id="ProtNLM"/>
    </source>
</evidence>
<dbReference type="Proteomes" id="UP000031104">
    <property type="component" value="Chromosome"/>
</dbReference>
<dbReference type="InterPro" id="IPR039446">
    <property type="entry name" value="DauR-like"/>
</dbReference>
<dbReference type="KEGG" id="fgu:SD28_00165"/>
<dbReference type="InterPro" id="IPR039445">
    <property type="entry name" value="DauR-like_HTH"/>
</dbReference>
<feature type="domain" description="Transcriptional regulator DauR-like HTH" evidence="2">
    <location>
        <begin position="142"/>
        <end position="203"/>
    </location>
</feature>
<sequence length="206" mass="23636">MRVELRPYIGVAQAISKLLYPFAEVVIHNLNKNRIEAIFNPISRREVGDLSYLDHVDFRAYDESSLVIGPYEKLNYDGRKMKCIITVIRDDKSIVVGALCINLDVSVFDKYQALINMFLSDSDNQIAKDEQTLFKDTLYEKINSFVQKYCIDKNLLLGNLSRAQKKDLILELKSQGALDCKNASYYIARALGISRATVYNYLKLKF</sequence>
<evidence type="ECO:0000259" key="1">
    <source>
        <dbReference type="Pfam" id="PF08348"/>
    </source>
</evidence>
<dbReference type="AlphaFoldDB" id="A0A0A8E7R2"/>
<dbReference type="Pfam" id="PF13309">
    <property type="entry name" value="HTH_22"/>
    <property type="match status" value="1"/>
</dbReference>
<reference evidence="3 4" key="1">
    <citation type="submission" date="2014-12" db="EMBL/GenBank/DDBJ databases">
        <title>Complete genome sequence of Francisella guanzhouensis strain 08HL01032 isolated from air-conditioning system in China.</title>
        <authorList>
            <person name="Svensson D."/>
            <person name="Ohrman C."/>
            <person name="Backman S."/>
            <person name="Karlsson E."/>
            <person name="Nilsson E."/>
            <person name="Bystrom M."/>
            <person name="Larkeryd A."/>
            <person name="Stenberg P."/>
            <person name="Scholtz H.C."/>
            <person name="Forsman M."/>
            <person name="Sjodin A."/>
        </authorList>
    </citation>
    <scope>NUCLEOTIDE SEQUENCE [LARGE SCALE GENOMIC DNA]</scope>
    <source>
        <strain evidence="3 4">08HL01032</strain>
    </source>
</reference>
<proteinExistence type="predicted"/>
<dbReference type="EMBL" id="CP010427">
    <property type="protein sequence ID" value="AJC48186.1"/>
    <property type="molecule type" value="Genomic_DNA"/>
</dbReference>
<protein>
    <recommendedName>
        <fullName evidence="5">DNA-binding protein</fullName>
    </recommendedName>
</protein>
<dbReference type="PANTHER" id="PTHR35568">
    <property type="entry name" value="TRANSCRIPTIONAL REGULATOR DAUR"/>
    <property type="match status" value="1"/>
</dbReference>
<evidence type="ECO:0000313" key="3">
    <source>
        <dbReference type="EMBL" id="AJC48186.1"/>
    </source>
</evidence>
<dbReference type="STRING" id="594679.SD28_00165"/>
<dbReference type="OrthoDB" id="9796595at2"/>
<dbReference type="RefSeq" id="WP_039122915.1">
    <property type="nucleotide sequence ID" value="NZ_CP010427.1"/>
</dbReference>
<evidence type="ECO:0000259" key="2">
    <source>
        <dbReference type="Pfam" id="PF13309"/>
    </source>
</evidence>
<feature type="domain" description="YheO-like" evidence="1">
    <location>
        <begin position="5"/>
        <end position="113"/>
    </location>
</feature>
<name>A0A0A8E7R2_9GAMM</name>
<dbReference type="PANTHER" id="PTHR35568:SF1">
    <property type="entry name" value="TRANSCRIPTIONAL REGULATOR DAUR"/>
    <property type="match status" value="1"/>
</dbReference>
<keyword evidence="4" id="KW-1185">Reference proteome</keyword>
<organism evidence="3 4">
    <name type="scientific">Allofrancisella guangzhouensis</name>
    <dbReference type="NCBI Taxonomy" id="594679"/>
    <lineage>
        <taxon>Bacteria</taxon>
        <taxon>Pseudomonadati</taxon>
        <taxon>Pseudomonadota</taxon>
        <taxon>Gammaproteobacteria</taxon>
        <taxon>Thiotrichales</taxon>
        <taxon>Francisellaceae</taxon>
        <taxon>Allofrancisella</taxon>
    </lineage>
</organism>